<dbReference type="OrthoDB" id="9810277at2"/>
<keyword evidence="3" id="KW-1185">Reference proteome</keyword>
<dbReference type="STRING" id="1029756.W911_07840"/>
<dbReference type="AlphaFoldDB" id="V5SE61"/>
<dbReference type="PATRIC" id="fig|1029756.8.peg.1639"/>
<name>V5SE61_9HYPH</name>
<dbReference type="InterPro" id="IPR011009">
    <property type="entry name" value="Kinase-like_dom_sf"/>
</dbReference>
<dbReference type="Pfam" id="PF01636">
    <property type="entry name" value="APH"/>
    <property type="match status" value="1"/>
</dbReference>
<gene>
    <name evidence="2" type="ORF">W911_07840</name>
</gene>
<evidence type="ECO:0000313" key="2">
    <source>
        <dbReference type="EMBL" id="AHB48325.1"/>
    </source>
</evidence>
<dbReference type="Pfam" id="PF13671">
    <property type="entry name" value="AAA_33"/>
    <property type="match status" value="1"/>
</dbReference>
<organism evidence="2 3">
    <name type="scientific">Hyphomicrobium nitrativorans NL23</name>
    <dbReference type="NCBI Taxonomy" id="1029756"/>
    <lineage>
        <taxon>Bacteria</taxon>
        <taxon>Pseudomonadati</taxon>
        <taxon>Pseudomonadota</taxon>
        <taxon>Alphaproteobacteria</taxon>
        <taxon>Hyphomicrobiales</taxon>
        <taxon>Hyphomicrobiaceae</taxon>
        <taxon>Hyphomicrobium</taxon>
    </lineage>
</organism>
<dbReference type="Gene3D" id="3.90.1200.10">
    <property type="match status" value="1"/>
</dbReference>
<dbReference type="PANTHER" id="PTHR43883:SF1">
    <property type="entry name" value="GLUCONOKINASE"/>
    <property type="match status" value="1"/>
</dbReference>
<evidence type="ECO:0000259" key="1">
    <source>
        <dbReference type="Pfam" id="PF01636"/>
    </source>
</evidence>
<dbReference type="PANTHER" id="PTHR43883">
    <property type="entry name" value="SLR0207 PROTEIN"/>
    <property type="match status" value="1"/>
</dbReference>
<feature type="domain" description="Aminoglycoside phosphotransferase" evidence="1">
    <location>
        <begin position="110"/>
        <end position="282"/>
    </location>
</feature>
<accession>V5SE61</accession>
<dbReference type="SUPFAM" id="SSF52540">
    <property type="entry name" value="P-loop containing nucleoside triphosphate hydrolases"/>
    <property type="match status" value="1"/>
</dbReference>
<evidence type="ECO:0000313" key="3">
    <source>
        <dbReference type="Proteomes" id="UP000018542"/>
    </source>
</evidence>
<dbReference type="InterPro" id="IPR052732">
    <property type="entry name" value="Cell-binding_unc_protein"/>
</dbReference>
<dbReference type="KEGG" id="hni:W911_07840"/>
<dbReference type="EMBL" id="CP006912">
    <property type="protein sequence ID" value="AHB48325.1"/>
    <property type="molecule type" value="Genomic_DNA"/>
</dbReference>
<dbReference type="Proteomes" id="UP000018542">
    <property type="component" value="Chromosome"/>
</dbReference>
<dbReference type="InterPro" id="IPR027417">
    <property type="entry name" value="P-loop_NTPase"/>
</dbReference>
<dbReference type="HOGENOM" id="CLU_026771_1_0_5"/>
<protein>
    <recommendedName>
        <fullName evidence="1">Aminoglycoside phosphotransferase domain-containing protein</fullName>
    </recommendedName>
</protein>
<dbReference type="Gene3D" id="3.40.50.300">
    <property type="entry name" value="P-loop containing nucleotide triphosphate hydrolases"/>
    <property type="match status" value="1"/>
</dbReference>
<sequence>MADNIPSSASTSAAQDELVAFLSDPASYGTPTGHVEIVETHAARVFLTGRKAYKIKKPVTLPFLDFSTEPQRRKALAREFELNHPHAPGIYVALASVNRDGASRLSFSEGTPVEPVLVMNRFAQEDLLARIAGNGPLPRDTARGLAEMVARYHQAAPAAPAASGSGIVRDVVDQLAGEMKDIAPPGSEHVVDEFAHLAHIELTRIAHLLDARAKAGYVRRCHGDLHLGNIVMQDGAPVAFDALEFDERLATTDVLYDLAFVLMDLDVRGDRTAANAILNAYVTAAPTGGEIEGLATLPLFLATRAAVRGVVALERARQEPQEEKRAAEIEHGLAYIKAANAYLTPPPPILLAVGGLSGTGKSTLAAALAPRLGPAPGAVVLRTDVERKRLFGVSETQRLAEEHYTQTVSSEVYARLYDKSAQALLAGHAVIFDGVSARAEERDRIASIALKSGCEFVGLWLDAPLDSQIARVGARRGDASDSDATVVKAQAERNLGPISWTRIDAGQTPEHTLDQAKKIVGLPPPTKK</sequence>
<dbReference type="SUPFAM" id="SSF56112">
    <property type="entry name" value="Protein kinase-like (PK-like)"/>
    <property type="match status" value="1"/>
</dbReference>
<dbReference type="RefSeq" id="WP_023786951.1">
    <property type="nucleotide sequence ID" value="NC_022997.1"/>
</dbReference>
<reference evidence="2 3" key="1">
    <citation type="journal article" date="2014" name="Genome Announc.">
        <title>Complete Genome Sequence of Hyphomicrobium nitrativorans Strain NL23, a Denitrifying Bacterium Isolated from Biofilm of a Methanol-Fed Denitrification System Treating Seawater at the Montreal Biodome.</title>
        <authorList>
            <person name="Martineau C."/>
            <person name="Villeneuve C."/>
            <person name="Mauffrey F."/>
            <person name="Villemur R."/>
        </authorList>
    </citation>
    <scope>NUCLEOTIDE SEQUENCE [LARGE SCALE GENOMIC DNA]</scope>
    <source>
        <strain evidence="2">NL23</strain>
    </source>
</reference>
<dbReference type="InterPro" id="IPR002575">
    <property type="entry name" value="Aminoglycoside_PTrfase"/>
</dbReference>
<proteinExistence type="predicted"/>